<keyword evidence="6" id="KW-0564">Palmitate</keyword>
<reference evidence="10 11" key="1">
    <citation type="journal article" date="2023" name="Genome Announc.">
        <title>Pan-Genome Analyses of the Genus Cohnella and Proposal of the Novel Species Cohnella silvisoli sp. nov., Isolated from Forest Soil.</title>
        <authorList>
            <person name="Wang C."/>
            <person name="Mao L."/>
            <person name="Bao G."/>
            <person name="Zhu H."/>
        </authorList>
    </citation>
    <scope>NUCLEOTIDE SEQUENCE [LARGE SCALE GENOMIC DNA]</scope>
    <source>
        <strain evidence="10 11">NL03-T5-1</strain>
    </source>
</reference>
<keyword evidence="7" id="KW-0449">Lipoprotein</keyword>
<evidence type="ECO:0000259" key="9">
    <source>
        <dbReference type="Pfam" id="PF25198"/>
    </source>
</evidence>
<accession>A0ABV1KR14</accession>
<evidence type="ECO:0000256" key="3">
    <source>
        <dbReference type="ARBA" id="ARBA00022544"/>
    </source>
</evidence>
<comment type="similarity">
    <text evidence="2">Belongs to the GerABKC lipoprotein family.</text>
</comment>
<evidence type="ECO:0000256" key="2">
    <source>
        <dbReference type="ARBA" id="ARBA00007886"/>
    </source>
</evidence>
<dbReference type="EMBL" id="JASKHM010000004">
    <property type="protein sequence ID" value="MEQ4482410.1"/>
    <property type="molecule type" value="Genomic_DNA"/>
</dbReference>
<gene>
    <name evidence="10" type="ORF">QJS35_08400</name>
</gene>
<protein>
    <submittedName>
        <fullName evidence="10">Ger(X)C family spore germination protein</fullName>
    </submittedName>
</protein>
<proteinExistence type="inferred from homology"/>
<evidence type="ECO:0000256" key="4">
    <source>
        <dbReference type="ARBA" id="ARBA00022729"/>
    </source>
</evidence>
<organism evidence="10 11">
    <name type="scientific">Cohnella silvisoli</name>
    <dbReference type="NCBI Taxonomy" id="2873699"/>
    <lineage>
        <taxon>Bacteria</taxon>
        <taxon>Bacillati</taxon>
        <taxon>Bacillota</taxon>
        <taxon>Bacilli</taxon>
        <taxon>Bacillales</taxon>
        <taxon>Paenibacillaceae</taxon>
        <taxon>Cohnella</taxon>
    </lineage>
</organism>
<keyword evidence="4" id="KW-0732">Signal</keyword>
<dbReference type="InterPro" id="IPR038501">
    <property type="entry name" value="Spore_GerAC_C_sf"/>
</dbReference>
<name>A0ABV1KR14_9BACL</name>
<dbReference type="Pfam" id="PF25198">
    <property type="entry name" value="Spore_GerAC_N"/>
    <property type="match status" value="1"/>
</dbReference>
<dbReference type="Proteomes" id="UP001493487">
    <property type="component" value="Unassembled WGS sequence"/>
</dbReference>
<sequence length="394" mass="43916">MLVVIGTWFLTGCWDRHELNAIAIVVGMGIDKVGNEFRVSVQIVNPREVSSKGRGGGGSLAPAVTFEETGATLPEAMRRMTVLSPRRLNFSHLRIIVFGEDVARMGIRKPLDYISRDSEMRNDFYLVVAEGASASEVLKTYSAMDPIPSNNLNTKLAISDDLWAGTGKITLNQLLVDMATQGKSAMMTGIRVTGNRKVGETMENNRRIVPEANLVYSGSAVFKEDRMIGWIDEAETKAVNYVQDSVKRTLGIVSCPDGGKISLSVVQSKSNIRIRMNRDTPIINVYLRVEQDVSDVECNMDMSQMSTIDWINLQGERKIGDIIDKAISRVKGQLGVDIFGFGVEVHRQQPKAWHRIKDWNEVFRHAQVNVYPHVITRRIGTILQSVEHQTKGRG</sequence>
<evidence type="ECO:0000313" key="11">
    <source>
        <dbReference type="Proteomes" id="UP001493487"/>
    </source>
</evidence>
<dbReference type="InterPro" id="IPR008844">
    <property type="entry name" value="Spore_GerAC-like"/>
</dbReference>
<dbReference type="Gene3D" id="3.30.300.210">
    <property type="entry name" value="Nutrient germinant receptor protein C, domain 3"/>
    <property type="match status" value="1"/>
</dbReference>
<evidence type="ECO:0000256" key="1">
    <source>
        <dbReference type="ARBA" id="ARBA00004635"/>
    </source>
</evidence>
<dbReference type="InterPro" id="IPR046953">
    <property type="entry name" value="Spore_GerAC-like_C"/>
</dbReference>
<keyword evidence="5" id="KW-0472">Membrane</keyword>
<keyword evidence="11" id="KW-1185">Reference proteome</keyword>
<dbReference type="InterPro" id="IPR057336">
    <property type="entry name" value="GerAC_N"/>
</dbReference>
<feature type="domain" description="Spore germination GerAC-like C-terminal" evidence="8">
    <location>
        <begin position="217"/>
        <end position="380"/>
    </location>
</feature>
<evidence type="ECO:0000256" key="6">
    <source>
        <dbReference type="ARBA" id="ARBA00023139"/>
    </source>
</evidence>
<keyword evidence="3" id="KW-0309">Germination</keyword>
<dbReference type="RefSeq" id="WP_232187602.1">
    <property type="nucleotide sequence ID" value="NZ_JAIOAP010000013.1"/>
</dbReference>
<comment type="subcellular location">
    <subcellularLocation>
        <location evidence="1">Membrane</location>
        <topology evidence="1">Lipid-anchor</topology>
    </subcellularLocation>
</comment>
<dbReference type="NCBIfam" id="TIGR02887">
    <property type="entry name" value="spore_ger_x_C"/>
    <property type="match status" value="1"/>
</dbReference>
<feature type="domain" description="Spore germination protein N-terminal" evidence="9">
    <location>
        <begin position="15"/>
        <end position="191"/>
    </location>
</feature>
<dbReference type="PANTHER" id="PTHR35789:SF1">
    <property type="entry name" value="SPORE GERMINATION PROTEIN B3"/>
    <property type="match status" value="1"/>
</dbReference>
<evidence type="ECO:0000259" key="8">
    <source>
        <dbReference type="Pfam" id="PF05504"/>
    </source>
</evidence>
<comment type="caution">
    <text evidence="10">The sequence shown here is derived from an EMBL/GenBank/DDBJ whole genome shotgun (WGS) entry which is preliminary data.</text>
</comment>
<evidence type="ECO:0000313" key="10">
    <source>
        <dbReference type="EMBL" id="MEQ4482410.1"/>
    </source>
</evidence>
<evidence type="ECO:0000256" key="5">
    <source>
        <dbReference type="ARBA" id="ARBA00023136"/>
    </source>
</evidence>
<evidence type="ECO:0000256" key="7">
    <source>
        <dbReference type="ARBA" id="ARBA00023288"/>
    </source>
</evidence>
<dbReference type="PANTHER" id="PTHR35789">
    <property type="entry name" value="SPORE GERMINATION PROTEIN B3"/>
    <property type="match status" value="1"/>
</dbReference>
<dbReference type="Pfam" id="PF05504">
    <property type="entry name" value="Spore_GerAC"/>
    <property type="match status" value="1"/>
</dbReference>